<dbReference type="Gene3D" id="3.40.50.720">
    <property type="entry name" value="NAD(P)-binding Rossmann-like Domain"/>
    <property type="match status" value="1"/>
</dbReference>
<proteinExistence type="inferred from homology"/>
<evidence type="ECO:0000256" key="4">
    <source>
        <dbReference type="RuleBase" id="RU000363"/>
    </source>
</evidence>
<dbReference type="PRINTS" id="PR00081">
    <property type="entry name" value="GDHRDH"/>
</dbReference>
<dbReference type="CDD" id="cd05233">
    <property type="entry name" value="SDR_c"/>
    <property type="match status" value="1"/>
</dbReference>
<dbReference type="Proteomes" id="UP000285376">
    <property type="component" value="Unassembled WGS sequence"/>
</dbReference>
<dbReference type="PRINTS" id="PR00080">
    <property type="entry name" value="SDRFAMILY"/>
</dbReference>
<sequence length="296" mass="30988">MLERTPAHVRPGTRVLVTGAARGIGAALATQLASHGARVAFTGIEPDALEAAASAADSPSYALDVSDRDAVDEVVDRVAADFGGLDVVVANAGIARQLPMTGGDPSVMERMLEVNTLGAYYTARAAARHVAHPGGYLLMTSSLAAAVHLPLLGAYSASKAAVEAVGDTLRIELRPDGARVGVAYFAELDTEMTSRGFDTGAAHALLGSRGTLSGLGSLPQAVDRIERGIARRSRTVCAPAWVRPVVPLRHLAQRAVELRGFSNLREALEVARSEDAPWTTPQPDGRPSARHGEHAR</sequence>
<dbReference type="RefSeq" id="WP_118913082.1">
    <property type="nucleotide sequence ID" value="NZ_CBCRVH010000004.1"/>
</dbReference>
<name>A0A417Z709_9MICO</name>
<organism evidence="6 7">
    <name type="scientific">Dermacoccus abyssi</name>
    <dbReference type="NCBI Taxonomy" id="322596"/>
    <lineage>
        <taxon>Bacteria</taxon>
        <taxon>Bacillati</taxon>
        <taxon>Actinomycetota</taxon>
        <taxon>Actinomycetes</taxon>
        <taxon>Micrococcales</taxon>
        <taxon>Dermacoccaceae</taxon>
        <taxon>Dermacoccus</taxon>
    </lineage>
</organism>
<dbReference type="AlphaFoldDB" id="A0A417Z709"/>
<evidence type="ECO:0000256" key="2">
    <source>
        <dbReference type="ARBA" id="ARBA00022857"/>
    </source>
</evidence>
<dbReference type="InterPro" id="IPR020904">
    <property type="entry name" value="Sc_DH/Rdtase_CS"/>
</dbReference>
<protein>
    <submittedName>
        <fullName evidence="6">SDR family NAD(P)-dependent oxidoreductase</fullName>
    </submittedName>
</protein>
<dbReference type="PANTHER" id="PTHR43391:SF14">
    <property type="entry name" value="DEHYDROGENASE_REDUCTASE SDR FAMILY PROTEIN 7-LIKE"/>
    <property type="match status" value="1"/>
</dbReference>
<dbReference type="SUPFAM" id="SSF51735">
    <property type="entry name" value="NAD(P)-binding Rossmann-fold domains"/>
    <property type="match status" value="1"/>
</dbReference>
<dbReference type="PANTHER" id="PTHR43391">
    <property type="entry name" value="RETINOL DEHYDROGENASE-RELATED"/>
    <property type="match status" value="1"/>
</dbReference>
<dbReference type="GO" id="GO:0016491">
    <property type="term" value="F:oxidoreductase activity"/>
    <property type="evidence" value="ECO:0007669"/>
    <property type="project" value="UniProtKB-KW"/>
</dbReference>
<evidence type="ECO:0000313" key="6">
    <source>
        <dbReference type="EMBL" id="RHW46400.1"/>
    </source>
</evidence>
<keyword evidence="3" id="KW-0560">Oxidoreductase</keyword>
<evidence type="ECO:0000256" key="5">
    <source>
        <dbReference type="SAM" id="MobiDB-lite"/>
    </source>
</evidence>
<evidence type="ECO:0000256" key="1">
    <source>
        <dbReference type="ARBA" id="ARBA00006484"/>
    </source>
</evidence>
<evidence type="ECO:0000313" key="7">
    <source>
        <dbReference type="Proteomes" id="UP000285376"/>
    </source>
</evidence>
<comment type="caution">
    <text evidence="6">The sequence shown here is derived from an EMBL/GenBank/DDBJ whole genome shotgun (WGS) entry which is preliminary data.</text>
</comment>
<gene>
    <name evidence="6" type="ORF">D1832_06115</name>
</gene>
<accession>A0A417Z709</accession>
<dbReference type="Pfam" id="PF00106">
    <property type="entry name" value="adh_short"/>
    <property type="match status" value="1"/>
</dbReference>
<dbReference type="InterPro" id="IPR002347">
    <property type="entry name" value="SDR_fam"/>
</dbReference>
<keyword evidence="2" id="KW-0521">NADP</keyword>
<evidence type="ECO:0000256" key="3">
    <source>
        <dbReference type="ARBA" id="ARBA00023002"/>
    </source>
</evidence>
<dbReference type="InterPro" id="IPR036291">
    <property type="entry name" value="NAD(P)-bd_dom_sf"/>
</dbReference>
<feature type="region of interest" description="Disordered" evidence="5">
    <location>
        <begin position="272"/>
        <end position="296"/>
    </location>
</feature>
<comment type="similarity">
    <text evidence="1 4">Belongs to the short-chain dehydrogenases/reductases (SDR) family.</text>
</comment>
<dbReference type="EMBL" id="QWLM01000005">
    <property type="protein sequence ID" value="RHW46400.1"/>
    <property type="molecule type" value="Genomic_DNA"/>
</dbReference>
<reference evidence="6 7" key="1">
    <citation type="submission" date="2018-08" db="EMBL/GenBank/DDBJ databases">
        <title>Whole genome sequence analysis of Dermacoccus abyssi bacteria isolated from Deep Mariana trench Micromonospora spp reveals genes involved in the environmental adaptation and production of secondary metabolites.</title>
        <authorList>
            <person name="Abdel-Mageed W.M."/>
            <person name="Lehri B."/>
            <person name="Nouioui I."/>
            <person name="Goodfellow I."/>
            <person name="Jaspars M."/>
            <person name="Karlyshev A."/>
        </authorList>
    </citation>
    <scope>NUCLEOTIDE SEQUENCE [LARGE SCALE GENOMIC DNA]</scope>
    <source>
        <strain evidence="6 7">MT1.1</strain>
    </source>
</reference>
<dbReference type="PROSITE" id="PS00061">
    <property type="entry name" value="ADH_SHORT"/>
    <property type="match status" value="1"/>
</dbReference>